<keyword evidence="18" id="KW-1185">Reference proteome</keyword>
<evidence type="ECO:0000256" key="8">
    <source>
        <dbReference type="ARBA" id="ARBA00022801"/>
    </source>
</evidence>
<dbReference type="Gene3D" id="3.40.50.200">
    <property type="entry name" value="Peptidase S8/S53 domain"/>
    <property type="match status" value="2"/>
</dbReference>
<keyword evidence="9 12" id="KW-0720">Serine protease</keyword>
<dbReference type="GO" id="GO:0009610">
    <property type="term" value="P:response to symbiotic fungus"/>
    <property type="evidence" value="ECO:0007669"/>
    <property type="project" value="UniProtKB-ARBA"/>
</dbReference>
<dbReference type="PANTHER" id="PTHR10795">
    <property type="entry name" value="PROPROTEIN CONVERTASE SUBTILISIN/KEXIN"/>
    <property type="match status" value="1"/>
</dbReference>
<keyword evidence="4" id="KW-0052">Apoplast</keyword>
<dbReference type="InterPro" id="IPR034197">
    <property type="entry name" value="Peptidases_S8_3"/>
</dbReference>
<dbReference type="GO" id="GO:0006508">
    <property type="term" value="P:proteolysis"/>
    <property type="evidence" value="ECO:0007669"/>
    <property type="project" value="UniProtKB-KW"/>
</dbReference>
<dbReference type="Gramene" id="C.cajan_21748.t">
    <property type="protein sequence ID" value="C.cajan_21748.t"/>
    <property type="gene ID" value="C.cajan_21748"/>
</dbReference>
<comment type="similarity">
    <text evidence="3 12">Belongs to the peptidase S8 family.</text>
</comment>
<evidence type="ECO:0000256" key="4">
    <source>
        <dbReference type="ARBA" id="ARBA00022523"/>
    </source>
</evidence>
<dbReference type="Pfam" id="PF02225">
    <property type="entry name" value="PA"/>
    <property type="match status" value="1"/>
</dbReference>
<dbReference type="Gene3D" id="3.30.70.80">
    <property type="entry name" value="Peptidase S8 propeptide/proteinase inhibitor I9"/>
    <property type="match status" value="1"/>
</dbReference>
<dbReference type="InterPro" id="IPR010259">
    <property type="entry name" value="S8pro/Inhibitor_I9"/>
</dbReference>
<dbReference type="InterPro" id="IPR045051">
    <property type="entry name" value="SBT"/>
</dbReference>
<feature type="non-terminal residue" evidence="17">
    <location>
        <position position="1"/>
    </location>
</feature>
<feature type="domain" description="Peptidase S8/S53" evidence="13">
    <location>
        <begin position="121"/>
        <end position="309"/>
    </location>
</feature>
<evidence type="ECO:0000256" key="6">
    <source>
        <dbReference type="ARBA" id="ARBA00022670"/>
    </source>
</evidence>
<dbReference type="GO" id="GO:0009609">
    <property type="term" value="P:response to symbiotic bacterium"/>
    <property type="evidence" value="ECO:0007669"/>
    <property type="project" value="UniProtKB-ARBA"/>
</dbReference>
<evidence type="ECO:0000259" key="15">
    <source>
        <dbReference type="Pfam" id="PF05922"/>
    </source>
</evidence>
<evidence type="ECO:0000256" key="10">
    <source>
        <dbReference type="ARBA" id="ARBA00023180"/>
    </source>
</evidence>
<accession>A0A151TP05</accession>
<dbReference type="GO" id="GO:0048046">
    <property type="term" value="C:apoplast"/>
    <property type="evidence" value="ECO:0007669"/>
    <property type="project" value="UniProtKB-SubCell"/>
</dbReference>
<proteinExistence type="inferred from homology"/>
<dbReference type="InterPro" id="IPR003137">
    <property type="entry name" value="PA_domain"/>
</dbReference>
<evidence type="ECO:0000313" key="18">
    <source>
        <dbReference type="Proteomes" id="UP000075243"/>
    </source>
</evidence>
<feature type="domain" description="Subtilisin-like protease fibronectin type-III" evidence="16">
    <location>
        <begin position="1242"/>
        <end position="1335"/>
    </location>
</feature>
<comment type="function">
    <text evidence="1">Required for arbuscular mycorrhiza (AM) development during AM symbiosis with AM fungi (e.g. Glomeromycota intraradices).</text>
</comment>
<gene>
    <name evidence="17" type="ORF">KK1_022391</name>
</gene>
<evidence type="ECO:0000256" key="11">
    <source>
        <dbReference type="PIRSR" id="PIRSR615500-1"/>
    </source>
</evidence>
<dbReference type="InterPro" id="IPR015500">
    <property type="entry name" value="Peptidase_S8_subtilisin-rel"/>
</dbReference>
<keyword evidence="6 12" id="KW-0645">Protease</keyword>
<feature type="active site" description="Charge relay system" evidence="12">
    <location>
        <position position="879"/>
    </location>
</feature>
<dbReference type="Gene3D" id="3.50.30.30">
    <property type="match status" value="1"/>
</dbReference>
<dbReference type="InterPro" id="IPR037045">
    <property type="entry name" value="S8pro/Inhibitor_I9_sf"/>
</dbReference>
<sequence length="1342" mass="143749">HYIVYMGDHSHPNSESVVRANHEILATVTGRHANIVFLCNFLTLFSLSGAKSAALHHYSKSFQGFSAMITPEQANQLAEHNSVVSVFESKMNKLHTTHSWDFLGLETVYKGNHKALGTISDVIVGVVDSGVWPESESFTDYGLGPVPKKFKGECVGGDNFTLANCNKKIIGARFYSKGFEAENGPLESLNKTFFRSARDENGHGSHTASTIAGSIVANVSLFGIAKGTARGGAPGARLAIYKACWFGFCSDADILSAMDDAIHDGVDILSLSPGPDPPQPIYFEDAVSVGSFHAFQKGVLVSASAGNSVFPRTACNVAPWILTAAASTIDRDFSTNVLLGNAKVLKGSSLNPIRMEQSYGLIYGSAAAAAGVSATNASFCKNNTLDPTLIKGKIVICTIEQFSDDRQAKAIEIRQGGGVGMILIDHNAKDIGFQFVIPSTLIGQDAVEVLQAYIKTEKNPIARIYPTITVVGTKPAPEMAAFSSIGPNIITPEIIKASLLTPGVNILAAWSPVATEATVEQRSVNYNIISGTSMSCPHITAVAAIIKSHHPHWGPAAIKSAIMTTATVLDNTHRIIERDPNGTQTTPFDYGSGHVNPVSSLNPGLVYDFNLQDVLNFLCSNGANPAQLKNFTGGLTQCHKPLTASYNFNYPSIGVSKLNGNLSVYRTVTYYGHEPTIYSASVENPSGVKVIITPAELKFWKTGQKITFRIDFFPFKNSNGNFVFGMGTKKHTMEGTTQEFKSLAIYHPALLGGNIHFLSEAKEATLHHYSKSFQGFSAMITPEQANQLAAQDTASDVIVGVIDSGLWPESESFTDHGLGTVPKKFKGECVTGDNFTLTNCTKKIIGTRYYSKGFEAENGPLEGFANRIFFRSARHSGGHGTHTASTIAGSIVANVSLFGIAKGTARGGAPGARLAIYKVCWFGFCSDADILSAMDDAIHDGVDILSLSLGPDLPQPIYFEDAISIGAFHAFQKGVLVSAAAGNSIFPRTACNVAPWILTVAASTIDRDFSSNIYLGNSKVLKGSSLNPIKMEQSYGLIYGNAAAAAGVSATNASFCKNNTLDPTLIKGKIVICTIENFTSDDRREKALTISQDITARGVNILAAWSPVATIATVEQQSVNYNIISGTSMSCPHITAVAAIIKSHYPLWGPAAIKSAIMTTATVIDKTHHSIGRDPNGTQTTPFDYGSGHVNPVSSLNPGLVYDFNLQDVLNFLCSNGASPAQLKNLTGGLTQCHIPLTASYNFNYSSIGVSNLNESLSVYRTVTYYGEEPTVYFASVENPSGVNVTVTPRELKFWKNGEKITFRVDFFPFKSSNGNFVFGALIWNNGIQRVRSPIGLNVLST</sequence>
<feature type="domain" description="Subtilisin-like protease fibronectin type-III" evidence="16">
    <location>
        <begin position="647"/>
        <end position="726"/>
    </location>
</feature>
<dbReference type="OMA" id="CEPGEDF"/>
<dbReference type="Pfam" id="PF17766">
    <property type="entry name" value="fn3_6"/>
    <property type="match status" value="2"/>
</dbReference>
<feature type="domain" description="Inhibitor I9" evidence="15">
    <location>
        <begin position="2"/>
        <end position="95"/>
    </location>
</feature>
<reference evidence="17 18" key="1">
    <citation type="journal article" date="2012" name="Nat. Biotechnol.">
        <title>Draft genome sequence of pigeonpea (Cajanus cajan), an orphan legume crop of resource-poor farmers.</title>
        <authorList>
            <person name="Varshney R.K."/>
            <person name="Chen W."/>
            <person name="Li Y."/>
            <person name="Bharti A.K."/>
            <person name="Saxena R.K."/>
            <person name="Schlueter J.A."/>
            <person name="Donoghue M.T."/>
            <person name="Azam S."/>
            <person name="Fan G."/>
            <person name="Whaley A.M."/>
            <person name="Farmer A.D."/>
            <person name="Sheridan J."/>
            <person name="Iwata A."/>
            <person name="Tuteja R."/>
            <person name="Penmetsa R.V."/>
            <person name="Wu W."/>
            <person name="Upadhyaya H.D."/>
            <person name="Yang S.P."/>
            <person name="Shah T."/>
            <person name="Saxena K.B."/>
            <person name="Michael T."/>
            <person name="McCombie W.R."/>
            <person name="Yang B."/>
            <person name="Zhang G."/>
            <person name="Yang H."/>
            <person name="Wang J."/>
            <person name="Spillane C."/>
            <person name="Cook D.R."/>
            <person name="May G.D."/>
            <person name="Xu X."/>
            <person name="Jackson S.A."/>
        </authorList>
    </citation>
    <scope>NUCLEOTIDE SEQUENCE [LARGE SCALE GENOMIC DNA]</scope>
    <source>
        <strain evidence="18">cv. Asha</strain>
    </source>
</reference>
<dbReference type="Proteomes" id="UP000075243">
    <property type="component" value="Chromosome 4"/>
</dbReference>
<dbReference type="GO" id="GO:0004252">
    <property type="term" value="F:serine-type endopeptidase activity"/>
    <property type="evidence" value="ECO:0007669"/>
    <property type="project" value="UniProtKB-UniRule"/>
</dbReference>
<dbReference type="PROSITE" id="PS00138">
    <property type="entry name" value="SUBTILASE_SER"/>
    <property type="match status" value="2"/>
</dbReference>
<evidence type="ECO:0000259" key="14">
    <source>
        <dbReference type="Pfam" id="PF02225"/>
    </source>
</evidence>
<keyword evidence="10" id="KW-0325">Glycoprotein</keyword>
<evidence type="ECO:0000256" key="12">
    <source>
        <dbReference type="PROSITE-ProRule" id="PRU01240"/>
    </source>
</evidence>
<dbReference type="Gene3D" id="2.60.40.2310">
    <property type="match status" value="2"/>
</dbReference>
<evidence type="ECO:0000259" key="16">
    <source>
        <dbReference type="Pfam" id="PF17766"/>
    </source>
</evidence>
<feature type="active site" description="Charge relay system" evidence="11 12">
    <location>
        <position position="533"/>
    </location>
</feature>
<name>A0A151TP05_CAJCA</name>
<evidence type="ECO:0000256" key="2">
    <source>
        <dbReference type="ARBA" id="ARBA00004271"/>
    </source>
</evidence>
<dbReference type="EMBL" id="CM003606">
    <property type="protein sequence ID" value="KYP68750.1"/>
    <property type="molecule type" value="Genomic_DNA"/>
</dbReference>
<dbReference type="InterPro" id="IPR000209">
    <property type="entry name" value="Peptidase_S8/S53_dom"/>
</dbReference>
<organism evidence="17 18">
    <name type="scientific">Cajanus cajan</name>
    <name type="common">Pigeon pea</name>
    <name type="synonym">Cajanus indicus</name>
    <dbReference type="NCBI Taxonomy" id="3821"/>
    <lineage>
        <taxon>Eukaryota</taxon>
        <taxon>Viridiplantae</taxon>
        <taxon>Streptophyta</taxon>
        <taxon>Embryophyta</taxon>
        <taxon>Tracheophyta</taxon>
        <taxon>Spermatophyta</taxon>
        <taxon>Magnoliopsida</taxon>
        <taxon>eudicotyledons</taxon>
        <taxon>Gunneridae</taxon>
        <taxon>Pentapetalae</taxon>
        <taxon>rosids</taxon>
        <taxon>fabids</taxon>
        <taxon>Fabales</taxon>
        <taxon>Fabaceae</taxon>
        <taxon>Papilionoideae</taxon>
        <taxon>50 kb inversion clade</taxon>
        <taxon>NPAAA clade</taxon>
        <taxon>indigoferoid/millettioid clade</taxon>
        <taxon>Phaseoleae</taxon>
        <taxon>Cajanus</taxon>
    </lineage>
</organism>
<evidence type="ECO:0000259" key="13">
    <source>
        <dbReference type="Pfam" id="PF00082"/>
    </source>
</evidence>
<evidence type="ECO:0000256" key="1">
    <source>
        <dbReference type="ARBA" id="ARBA00002076"/>
    </source>
</evidence>
<dbReference type="CDD" id="cd02120">
    <property type="entry name" value="PA_subtilisin_like"/>
    <property type="match status" value="2"/>
</dbReference>
<dbReference type="FunFam" id="3.50.30.30:FF:000005">
    <property type="entry name" value="subtilisin-like protease SBT1.5"/>
    <property type="match status" value="1"/>
</dbReference>
<evidence type="ECO:0000313" key="17">
    <source>
        <dbReference type="EMBL" id="KYP68750.1"/>
    </source>
</evidence>
<dbReference type="PROSITE" id="PS51892">
    <property type="entry name" value="SUBTILASE"/>
    <property type="match status" value="2"/>
</dbReference>
<keyword evidence="5" id="KW-0964">Secreted</keyword>
<feature type="domain" description="Peptidase S8/S53" evidence="13">
    <location>
        <begin position="795"/>
        <end position="1188"/>
    </location>
</feature>
<dbReference type="InterPro" id="IPR041469">
    <property type="entry name" value="Subtilisin-like_FN3"/>
</dbReference>
<dbReference type="Pfam" id="PF00082">
    <property type="entry name" value="Peptidase_S8"/>
    <property type="match status" value="3"/>
</dbReference>
<dbReference type="PRINTS" id="PR00723">
    <property type="entry name" value="SUBTILISIN"/>
</dbReference>
<dbReference type="CDD" id="cd04852">
    <property type="entry name" value="Peptidases_S8_3"/>
    <property type="match status" value="2"/>
</dbReference>
<keyword evidence="7" id="KW-0732">Signal</keyword>
<feature type="domain" description="Peptidase S8/S53" evidence="13">
    <location>
        <begin position="466"/>
        <end position="593"/>
    </location>
</feature>
<dbReference type="SUPFAM" id="SSF52743">
    <property type="entry name" value="Subtilisin-like"/>
    <property type="match status" value="2"/>
</dbReference>
<feature type="active site" description="Charge relay system" evidence="12">
    <location>
        <position position="1128"/>
    </location>
</feature>
<evidence type="ECO:0000256" key="5">
    <source>
        <dbReference type="ARBA" id="ARBA00022525"/>
    </source>
</evidence>
<feature type="domain" description="PA" evidence="14">
    <location>
        <begin position="376"/>
        <end position="448"/>
    </location>
</feature>
<evidence type="ECO:0000256" key="9">
    <source>
        <dbReference type="ARBA" id="ARBA00022825"/>
    </source>
</evidence>
<dbReference type="FunFam" id="3.40.50.200:FF:000006">
    <property type="entry name" value="Subtilisin-like protease SBT1.5"/>
    <property type="match status" value="2"/>
</dbReference>
<dbReference type="InterPro" id="IPR023828">
    <property type="entry name" value="Peptidase_S8_Ser-AS"/>
</dbReference>
<dbReference type="Pfam" id="PF05922">
    <property type="entry name" value="Inhibitor_I9"/>
    <property type="match status" value="1"/>
</dbReference>
<feature type="active site" description="Charge relay system" evidence="11 12">
    <location>
        <position position="128"/>
    </location>
</feature>
<feature type="active site" description="Charge relay system" evidence="11 12">
    <location>
        <position position="203"/>
    </location>
</feature>
<evidence type="ECO:0000256" key="7">
    <source>
        <dbReference type="ARBA" id="ARBA00022729"/>
    </source>
</evidence>
<protein>
    <submittedName>
        <fullName evidence="17">Subtilisin-like protease</fullName>
    </submittedName>
</protein>
<comment type="subcellular location">
    <subcellularLocation>
        <location evidence="2">Secreted</location>
        <location evidence="2">Extracellular space</location>
        <location evidence="2">Apoplast</location>
    </subcellularLocation>
</comment>
<dbReference type="InterPro" id="IPR036852">
    <property type="entry name" value="Peptidase_S8/S53_dom_sf"/>
</dbReference>
<evidence type="ECO:0000256" key="3">
    <source>
        <dbReference type="ARBA" id="ARBA00011073"/>
    </source>
</evidence>
<feature type="active site" description="Charge relay system" evidence="12">
    <location>
        <position position="803"/>
    </location>
</feature>
<keyword evidence="8 12" id="KW-0378">Hydrolase</keyword>